<keyword evidence="4" id="KW-1185">Reference proteome</keyword>
<dbReference type="InterPro" id="IPR049945">
    <property type="entry name" value="AAA_22"/>
</dbReference>
<dbReference type="PANTHER" id="PTHR35894:SF1">
    <property type="entry name" value="PHOSPHORIBULOKINASE _ URIDINE KINASE FAMILY"/>
    <property type="match status" value="1"/>
</dbReference>
<dbReference type="Pfam" id="PF13401">
    <property type="entry name" value="AAA_22"/>
    <property type="match status" value="1"/>
</dbReference>
<evidence type="ECO:0000256" key="1">
    <source>
        <dbReference type="SAM" id="Coils"/>
    </source>
</evidence>
<protein>
    <submittedName>
        <fullName evidence="3">AAA family ATPase</fullName>
    </submittedName>
</protein>
<name>A0ABS6SPI7_9SPHN</name>
<proteinExistence type="predicted"/>
<evidence type="ECO:0000259" key="2">
    <source>
        <dbReference type="Pfam" id="PF13401"/>
    </source>
</evidence>
<dbReference type="Proteomes" id="UP000699975">
    <property type="component" value="Unassembled WGS sequence"/>
</dbReference>
<dbReference type="RefSeq" id="WP_218317471.1">
    <property type="nucleotide sequence ID" value="NZ_JAGSPB010000002.1"/>
</dbReference>
<evidence type="ECO:0000313" key="4">
    <source>
        <dbReference type="Proteomes" id="UP000699975"/>
    </source>
</evidence>
<dbReference type="InterPro" id="IPR052026">
    <property type="entry name" value="ExeA_AAA_ATPase_DNA-bind"/>
</dbReference>
<gene>
    <name evidence="3" type="ORF">KCG45_12200</name>
</gene>
<dbReference type="PANTHER" id="PTHR35894">
    <property type="entry name" value="GENERAL SECRETION PATHWAY PROTEIN A-RELATED"/>
    <property type="match status" value="1"/>
</dbReference>
<sequence>MYHQFYGFEGRPFELTSDPQFYFESASHTKALSYLGFGLDQREGVIVITGDDGCGKSTLAYRLLDRFAANELAVAEVGALSLSAENAVTLVTQAFGVESLRDDTGGDWGLLETFLQNESREGRRCLLIVDGCEDLTRAGFVRLCQLSELRLGTQTLLQCVLLGRAGFLDGLPPESEAQRLQQKVVASYELEALDADETRSFVYERLRRVGWDGHPAMEDEMLHSLVAHARGSMRRINQMMNRLLLVGAIEESEALTAEMLNAVIKEMKMDTQVHEDGTGAVPILDAGPEDPRAKQRVAGAELETALAALQEVGKPVRPANNGPIAHHTYDELAAAIANVERRLEEQEQSLRHVLTMLIEWLEEEDTHEAA</sequence>
<keyword evidence="1" id="KW-0175">Coiled coil</keyword>
<feature type="domain" description="ORC1/DEAH AAA+ ATPase" evidence="2">
    <location>
        <begin position="41"/>
        <end position="168"/>
    </location>
</feature>
<evidence type="ECO:0000313" key="3">
    <source>
        <dbReference type="EMBL" id="MBV7266945.1"/>
    </source>
</evidence>
<organism evidence="3 4">
    <name type="scientific">Erythrobacter ani</name>
    <dbReference type="NCBI Taxonomy" id="2827235"/>
    <lineage>
        <taxon>Bacteria</taxon>
        <taxon>Pseudomonadati</taxon>
        <taxon>Pseudomonadota</taxon>
        <taxon>Alphaproteobacteria</taxon>
        <taxon>Sphingomonadales</taxon>
        <taxon>Erythrobacteraceae</taxon>
        <taxon>Erythrobacter/Porphyrobacter group</taxon>
        <taxon>Erythrobacter</taxon>
    </lineage>
</organism>
<comment type="caution">
    <text evidence="3">The sequence shown here is derived from an EMBL/GenBank/DDBJ whole genome shotgun (WGS) entry which is preliminary data.</text>
</comment>
<accession>A0ABS6SPI7</accession>
<reference evidence="3 4" key="1">
    <citation type="submission" date="2021-04" db="EMBL/GenBank/DDBJ databases">
        <authorList>
            <person name="Pira H."/>
            <person name="Risdian C."/>
            <person name="Wink J."/>
        </authorList>
    </citation>
    <scope>NUCLEOTIDE SEQUENCE [LARGE SCALE GENOMIC DNA]</scope>
    <source>
        <strain evidence="3 4">WH131</strain>
    </source>
</reference>
<feature type="coiled-coil region" evidence="1">
    <location>
        <begin position="329"/>
        <end position="356"/>
    </location>
</feature>
<dbReference type="EMBL" id="JAGSPB010000002">
    <property type="protein sequence ID" value="MBV7266945.1"/>
    <property type="molecule type" value="Genomic_DNA"/>
</dbReference>